<protein>
    <submittedName>
        <fullName evidence="1">Uncharacterized protein</fullName>
    </submittedName>
</protein>
<sequence>MDDKNVKKEKKIEDIEIPSLDEQIDTWCTVPEQNDDTKSAGDLEVDAWCDNTTVDEEEKKKKDKK</sequence>
<keyword evidence="2" id="KW-1185">Reference proteome</keyword>
<dbReference type="RefSeq" id="WP_091933221.1">
    <property type="nucleotide sequence ID" value="NZ_FOUJ01000001.1"/>
</dbReference>
<accession>A0A1I4PJP7</accession>
<reference evidence="2" key="1">
    <citation type="submission" date="2016-10" db="EMBL/GenBank/DDBJ databases">
        <authorList>
            <person name="Varghese N."/>
            <person name="Submissions S."/>
        </authorList>
    </citation>
    <scope>NUCLEOTIDE SEQUENCE [LARGE SCALE GENOMIC DNA]</scope>
    <source>
        <strain evidence="2">Mob M</strain>
    </source>
</reference>
<proteinExistence type="predicted"/>
<dbReference type="EMBL" id="FOUJ01000001">
    <property type="protein sequence ID" value="SFM28012.1"/>
    <property type="molecule type" value="Genomic_DNA"/>
</dbReference>
<dbReference type="Proteomes" id="UP000198535">
    <property type="component" value="Unassembled WGS sequence"/>
</dbReference>
<gene>
    <name evidence="1" type="ORF">SAMN04488696_0710</name>
</gene>
<dbReference type="OrthoDB" id="125758at2157"/>
<evidence type="ECO:0000313" key="1">
    <source>
        <dbReference type="EMBL" id="SFM28012.1"/>
    </source>
</evidence>
<name>A0A1I4PJP7_9EURY</name>
<dbReference type="AlphaFoldDB" id="A0A1I4PJP7"/>
<organism evidence="1 2">
    <name type="scientific">Methanolobus profundi</name>
    <dbReference type="NCBI Taxonomy" id="487685"/>
    <lineage>
        <taxon>Archaea</taxon>
        <taxon>Methanobacteriati</taxon>
        <taxon>Methanobacteriota</taxon>
        <taxon>Stenosarchaea group</taxon>
        <taxon>Methanomicrobia</taxon>
        <taxon>Methanosarcinales</taxon>
        <taxon>Methanosarcinaceae</taxon>
        <taxon>Methanolobus</taxon>
    </lineage>
</organism>
<evidence type="ECO:0000313" key="2">
    <source>
        <dbReference type="Proteomes" id="UP000198535"/>
    </source>
</evidence>